<accession>A0A164S6S3</accession>
<evidence type="ECO:0000313" key="2">
    <source>
        <dbReference type="EMBL" id="KZS09311.1"/>
    </source>
</evidence>
<feature type="transmembrane region" description="Helical" evidence="1">
    <location>
        <begin position="40"/>
        <end position="57"/>
    </location>
</feature>
<dbReference type="AlphaFoldDB" id="A0A164S6S3"/>
<comment type="caution">
    <text evidence="2">The sequence shown here is derived from an EMBL/GenBank/DDBJ whole genome shotgun (WGS) entry which is preliminary data.</text>
</comment>
<feature type="transmembrane region" description="Helical" evidence="1">
    <location>
        <begin position="12"/>
        <end position="34"/>
    </location>
</feature>
<keyword evidence="1" id="KW-0472">Membrane</keyword>
<keyword evidence="3" id="KW-1185">Reference proteome</keyword>
<dbReference type="EMBL" id="LRGB01002076">
    <property type="protein sequence ID" value="KZS09311.1"/>
    <property type="molecule type" value="Genomic_DNA"/>
</dbReference>
<name>A0A164S6S3_9CRUS</name>
<reference evidence="2 3" key="1">
    <citation type="submission" date="2016-03" db="EMBL/GenBank/DDBJ databases">
        <title>EvidentialGene: Evidence-directed Construction of Genes on Genomes.</title>
        <authorList>
            <person name="Gilbert D.G."/>
            <person name="Choi J.-H."/>
            <person name="Mockaitis K."/>
            <person name="Colbourne J."/>
            <person name="Pfrender M."/>
        </authorList>
    </citation>
    <scope>NUCLEOTIDE SEQUENCE [LARGE SCALE GENOMIC DNA]</scope>
    <source>
        <strain evidence="2 3">Xinb3</strain>
        <tissue evidence="2">Complete organism</tissue>
    </source>
</reference>
<sequence>MRFYLSCAIVRYRALSCAIGLYWPLLAAIGRILILFDTPYVWVPSFSIVSFFLFQRLSRRICLCC</sequence>
<gene>
    <name evidence="2" type="ORF">APZ42_026427</name>
</gene>
<protein>
    <submittedName>
        <fullName evidence="2">Uncharacterized protein</fullName>
    </submittedName>
</protein>
<keyword evidence="1" id="KW-1133">Transmembrane helix</keyword>
<proteinExistence type="predicted"/>
<evidence type="ECO:0000313" key="3">
    <source>
        <dbReference type="Proteomes" id="UP000076858"/>
    </source>
</evidence>
<evidence type="ECO:0000256" key="1">
    <source>
        <dbReference type="SAM" id="Phobius"/>
    </source>
</evidence>
<dbReference type="Proteomes" id="UP000076858">
    <property type="component" value="Unassembled WGS sequence"/>
</dbReference>
<organism evidence="2 3">
    <name type="scientific">Daphnia magna</name>
    <dbReference type="NCBI Taxonomy" id="35525"/>
    <lineage>
        <taxon>Eukaryota</taxon>
        <taxon>Metazoa</taxon>
        <taxon>Ecdysozoa</taxon>
        <taxon>Arthropoda</taxon>
        <taxon>Crustacea</taxon>
        <taxon>Branchiopoda</taxon>
        <taxon>Diplostraca</taxon>
        <taxon>Cladocera</taxon>
        <taxon>Anomopoda</taxon>
        <taxon>Daphniidae</taxon>
        <taxon>Daphnia</taxon>
    </lineage>
</organism>
<keyword evidence="1" id="KW-0812">Transmembrane</keyword>